<organism evidence="1 2">
    <name type="scientific">Enterococcus cecorum</name>
    <dbReference type="NCBI Taxonomy" id="44008"/>
    <lineage>
        <taxon>Bacteria</taxon>
        <taxon>Bacillati</taxon>
        <taxon>Bacillota</taxon>
        <taxon>Bacilli</taxon>
        <taxon>Lactobacillales</taxon>
        <taxon>Enterococcaceae</taxon>
        <taxon>Enterococcus</taxon>
    </lineage>
</organism>
<dbReference type="Proteomes" id="UP001255696">
    <property type="component" value="Unassembled WGS sequence"/>
</dbReference>
<accession>A0AAW8TXL6</accession>
<dbReference type="PANTHER" id="PTHR30298">
    <property type="entry name" value="H REPEAT-ASSOCIATED PREDICTED TRANSPOSASE"/>
    <property type="match status" value="1"/>
</dbReference>
<evidence type="ECO:0000313" key="2">
    <source>
        <dbReference type="Proteomes" id="UP001255696"/>
    </source>
</evidence>
<dbReference type="AlphaFoldDB" id="A0AAW8TXL6"/>
<dbReference type="InterPro" id="IPR051698">
    <property type="entry name" value="Transposase_11-like"/>
</dbReference>
<protein>
    <submittedName>
        <fullName evidence="1">ISAs1 family transposase</fullName>
    </submittedName>
</protein>
<dbReference type="PANTHER" id="PTHR30298:SF0">
    <property type="entry name" value="PROTEIN YBFL-RELATED"/>
    <property type="match status" value="1"/>
</dbReference>
<gene>
    <name evidence="1" type="ORF">P7H47_10175</name>
</gene>
<dbReference type="InterPro" id="IPR047647">
    <property type="entry name" value="ISAs1_transpos"/>
</dbReference>
<dbReference type="EMBL" id="JARQBI010000031">
    <property type="protein sequence ID" value="MDT2797603.1"/>
    <property type="molecule type" value="Genomic_DNA"/>
</dbReference>
<sequence length="145" mass="17325">MEKANGRVEIRNYYVSTAIKWVKMNHPKWEKLTMIGAVETVIEVDGQQKTEWRYYIVSKKLSVEEFAKCVRGHWQVESRHWFLDVIFKEDDNKVMDKTAAYNLNILRKISLYLLSKLPFPKHANTNHKKQLSIVYHTEYYLDCIL</sequence>
<name>A0AAW8TXL6_9ENTE</name>
<dbReference type="RefSeq" id="WP_282007728.1">
    <property type="nucleotide sequence ID" value="NZ_CP184653.1"/>
</dbReference>
<comment type="caution">
    <text evidence="1">The sequence shown here is derived from an EMBL/GenBank/DDBJ whole genome shotgun (WGS) entry which is preliminary data.</text>
</comment>
<evidence type="ECO:0000313" key="1">
    <source>
        <dbReference type="EMBL" id="MDT2797603.1"/>
    </source>
</evidence>
<proteinExistence type="predicted"/>
<reference evidence="1" key="1">
    <citation type="submission" date="2023-03" db="EMBL/GenBank/DDBJ databases">
        <authorList>
            <person name="Shen W."/>
            <person name="Cai J."/>
        </authorList>
    </citation>
    <scope>NUCLEOTIDE SEQUENCE</scope>
    <source>
        <strain evidence="1">B245-2</strain>
    </source>
</reference>
<dbReference type="NCBIfam" id="NF033564">
    <property type="entry name" value="transpos_ISAs1"/>
    <property type="match status" value="1"/>
</dbReference>